<dbReference type="EMBL" id="SRLD01000015">
    <property type="protein sequence ID" value="TGE16609.1"/>
    <property type="molecule type" value="Genomic_DNA"/>
</dbReference>
<dbReference type="AlphaFoldDB" id="A0A4Z0PPH9"/>
<keyword evidence="2" id="KW-1185">Reference proteome</keyword>
<organism evidence="1 2">
    <name type="scientific">Hymenobacter elongatus</name>
    <dbReference type="NCBI Taxonomy" id="877208"/>
    <lineage>
        <taxon>Bacteria</taxon>
        <taxon>Pseudomonadati</taxon>
        <taxon>Bacteroidota</taxon>
        <taxon>Cytophagia</taxon>
        <taxon>Cytophagales</taxon>
        <taxon>Hymenobacteraceae</taxon>
        <taxon>Hymenobacter</taxon>
    </lineage>
</organism>
<proteinExistence type="predicted"/>
<accession>A0A4Z0PPH9</accession>
<evidence type="ECO:0008006" key="3">
    <source>
        <dbReference type="Google" id="ProtNLM"/>
    </source>
</evidence>
<evidence type="ECO:0000313" key="1">
    <source>
        <dbReference type="EMBL" id="TGE16609.1"/>
    </source>
</evidence>
<dbReference type="OrthoDB" id="884362at2"/>
<sequence>MRAPDPTVLTLQFRADLGILTARWLGAAPLADLQAGHHAMLDAALEHQMHRWLMDRRRSTPDVAIATWVSQEWLPAAAAQLTSQLRLASLVSPELWQAISSQAGLREAAALVLRPNQPFLVKVFTDEGEAVRWLMETGL</sequence>
<protein>
    <recommendedName>
        <fullName evidence="3">STAS/SEC14 domain-containing protein</fullName>
    </recommendedName>
</protein>
<name>A0A4Z0PPH9_9BACT</name>
<reference evidence="1 2" key="1">
    <citation type="submission" date="2019-04" db="EMBL/GenBank/DDBJ databases">
        <authorList>
            <person name="Feng G."/>
            <person name="Zhang J."/>
            <person name="Zhu H."/>
        </authorList>
    </citation>
    <scope>NUCLEOTIDE SEQUENCE [LARGE SCALE GENOMIC DNA]</scope>
    <source>
        <strain evidence="1 2">JCM 17223</strain>
    </source>
</reference>
<dbReference type="RefSeq" id="WP_135497495.1">
    <property type="nucleotide sequence ID" value="NZ_SRLD01000015.1"/>
</dbReference>
<gene>
    <name evidence="1" type="ORF">E5J99_09540</name>
</gene>
<dbReference type="Proteomes" id="UP000297739">
    <property type="component" value="Unassembled WGS sequence"/>
</dbReference>
<evidence type="ECO:0000313" key="2">
    <source>
        <dbReference type="Proteomes" id="UP000297739"/>
    </source>
</evidence>
<comment type="caution">
    <text evidence="1">The sequence shown here is derived from an EMBL/GenBank/DDBJ whole genome shotgun (WGS) entry which is preliminary data.</text>
</comment>